<gene>
    <name evidence="2" type="ORF">AWN90_41580</name>
</gene>
<keyword evidence="3" id="KW-1185">Reference proteome</keyword>
<feature type="transmembrane region" description="Helical" evidence="1">
    <location>
        <begin position="12"/>
        <end position="35"/>
    </location>
</feature>
<evidence type="ECO:0008006" key="4">
    <source>
        <dbReference type="Google" id="ProtNLM"/>
    </source>
</evidence>
<feature type="transmembrane region" description="Helical" evidence="1">
    <location>
        <begin position="208"/>
        <end position="228"/>
    </location>
</feature>
<feature type="transmembrane region" description="Helical" evidence="1">
    <location>
        <begin position="111"/>
        <end position="131"/>
    </location>
</feature>
<feature type="transmembrane region" description="Helical" evidence="1">
    <location>
        <begin position="138"/>
        <end position="158"/>
    </location>
</feature>
<dbReference type="Proteomes" id="UP000076512">
    <property type="component" value="Unassembled WGS sequence"/>
</dbReference>
<feature type="transmembrane region" description="Helical" evidence="1">
    <location>
        <begin position="80"/>
        <end position="99"/>
    </location>
</feature>
<evidence type="ECO:0000256" key="1">
    <source>
        <dbReference type="SAM" id="Phobius"/>
    </source>
</evidence>
<comment type="caution">
    <text evidence="2">The sequence shown here is derived from an EMBL/GenBank/DDBJ whole genome shotgun (WGS) entry which is preliminary data.</text>
</comment>
<keyword evidence="1" id="KW-1133">Transmembrane helix</keyword>
<dbReference type="STRING" id="455432.AWN90_41580"/>
<accession>A0A164K4E3</accession>
<evidence type="ECO:0000313" key="2">
    <source>
        <dbReference type="EMBL" id="KZM71015.1"/>
    </source>
</evidence>
<proteinExistence type="predicted"/>
<keyword evidence="1" id="KW-0812">Transmembrane</keyword>
<protein>
    <recommendedName>
        <fullName evidence="4">MFS transporter</fullName>
    </recommendedName>
</protein>
<sequence length="453" mass="47555">MHRYFRLVRTSYGVVETVTACLATLVAGLSLLLPIDFAWTADTTTLQLDLLAYSLPRAIAAGALVAVIVAVMATTVNHALAAWGSALCGITIMLINHLIGHRGDPGVSLPTLNFIDSLSGGILLGGIAVAVLHGRMQVFGWTLGGLGSVVIGAAMPTGHIDEVLEADRPMHWPATDSPPLWLIELTVALVALGTLVNRHRTGVERRSVELPMAPILAGLLFVTITLFGAEWLTRRADDTADIALAVAAIVVAGLIAAMLLPRRDGTLILLAVSLSAVGGALMPAWLPGWAAAPLVALTGFGILLGFRRPAPMATLVLLAMLALGNALTAAAVGHERTRAATISVLLAVLAGYCFGSAAPRYNPTRVLGLSIVFVPSIVPALRDRVSRGDFTDVTVDGGHWYVCQVPMASSPIPSWTALAVTTGCIVGLIALRRWRTPTPNRTVETAESGEERE</sequence>
<reference evidence="2 3" key="1">
    <citation type="submission" date="2016-04" db="EMBL/GenBank/DDBJ databases">
        <authorList>
            <person name="Evans L.H."/>
            <person name="Alamgir A."/>
            <person name="Owens N."/>
            <person name="Weber N.D."/>
            <person name="Virtaneva K."/>
            <person name="Barbian K."/>
            <person name="Babar A."/>
            <person name="Rosenke K."/>
        </authorList>
    </citation>
    <scope>NUCLEOTIDE SEQUENCE [LARGE SCALE GENOMIC DNA]</scope>
    <source>
        <strain evidence="2 3">IFM 0406</strain>
    </source>
</reference>
<feature type="transmembrane region" description="Helical" evidence="1">
    <location>
        <begin position="240"/>
        <end position="260"/>
    </location>
</feature>
<evidence type="ECO:0000313" key="3">
    <source>
        <dbReference type="Proteomes" id="UP000076512"/>
    </source>
</evidence>
<feature type="transmembrane region" description="Helical" evidence="1">
    <location>
        <begin position="412"/>
        <end position="431"/>
    </location>
</feature>
<feature type="transmembrane region" description="Helical" evidence="1">
    <location>
        <begin position="339"/>
        <end position="359"/>
    </location>
</feature>
<feature type="transmembrane region" description="Helical" evidence="1">
    <location>
        <begin position="267"/>
        <end position="284"/>
    </location>
</feature>
<organism evidence="2 3">
    <name type="scientific">Nocardia terpenica</name>
    <dbReference type="NCBI Taxonomy" id="455432"/>
    <lineage>
        <taxon>Bacteria</taxon>
        <taxon>Bacillati</taxon>
        <taxon>Actinomycetota</taxon>
        <taxon>Actinomycetes</taxon>
        <taxon>Mycobacteriales</taxon>
        <taxon>Nocardiaceae</taxon>
        <taxon>Nocardia</taxon>
    </lineage>
</organism>
<feature type="transmembrane region" description="Helical" evidence="1">
    <location>
        <begin position="55"/>
        <end position="73"/>
    </location>
</feature>
<dbReference type="EMBL" id="LWGR01000013">
    <property type="protein sequence ID" value="KZM71015.1"/>
    <property type="molecule type" value="Genomic_DNA"/>
</dbReference>
<feature type="transmembrane region" description="Helical" evidence="1">
    <location>
        <begin position="178"/>
        <end position="196"/>
    </location>
</feature>
<name>A0A164K4E3_9NOCA</name>
<dbReference type="AlphaFoldDB" id="A0A164K4E3"/>
<keyword evidence="1" id="KW-0472">Membrane</keyword>
<feature type="transmembrane region" description="Helical" evidence="1">
    <location>
        <begin position="313"/>
        <end position="333"/>
    </location>
</feature>